<dbReference type="Gene3D" id="1.25.10.90">
    <property type="match status" value="1"/>
</dbReference>
<dbReference type="CDD" id="cd06561">
    <property type="entry name" value="AlkD_like"/>
    <property type="match status" value="1"/>
</dbReference>
<dbReference type="EMBL" id="LBQH01000016">
    <property type="protein sequence ID" value="KKP77616.1"/>
    <property type="molecule type" value="Genomic_DNA"/>
</dbReference>
<proteinExistence type="predicted"/>
<dbReference type="PANTHER" id="PTHR34070">
    <property type="entry name" value="ARMADILLO-TYPE FOLD"/>
    <property type="match status" value="1"/>
</dbReference>
<dbReference type="AlphaFoldDB" id="A0A0G0CN30"/>
<dbReference type="PATRIC" id="fig|1619097.3.peg.196"/>
<dbReference type="InterPro" id="IPR014825">
    <property type="entry name" value="DNA_alkylation"/>
</dbReference>
<sequence length="247" mass="29394">MNISYGQVTFSLVGFVMLKEQIIKELESVSKKTKAEGFQRFFKTGKGEYGEGDVFAGITVPEIRDICKRYYKEMSLKDVEFFIQHKIHEYRLFGLLTLTYMWKKAEEEKRKEIYTLYVRNLKYINNWDLVDLSAPNIVGEYLLGRDRSFLYELVKDNDLWKQRVAILATFAFIRKNDFKDTLKISELLLHHEHDLIHKAVGWMLREVGKRDQDVEEGFLKKYYKKMPRTMLRYSIPMLLSLFQVALL</sequence>
<evidence type="ECO:0000313" key="2">
    <source>
        <dbReference type="Proteomes" id="UP000034816"/>
    </source>
</evidence>
<gene>
    <name evidence="1" type="ORF">UR73_C0016G0007</name>
</gene>
<dbReference type="InterPro" id="IPR016024">
    <property type="entry name" value="ARM-type_fold"/>
</dbReference>
<dbReference type="Pfam" id="PF08713">
    <property type="entry name" value="DNA_alkylation"/>
    <property type="match status" value="1"/>
</dbReference>
<dbReference type="Proteomes" id="UP000034816">
    <property type="component" value="Unassembled WGS sequence"/>
</dbReference>
<protein>
    <submittedName>
        <fullName evidence="1">Alkylation repair enzyme superfamily protein</fullName>
    </submittedName>
</protein>
<name>A0A0G0CN30_9BACT</name>
<dbReference type="SUPFAM" id="SSF48371">
    <property type="entry name" value="ARM repeat"/>
    <property type="match status" value="1"/>
</dbReference>
<dbReference type="PANTHER" id="PTHR34070:SF1">
    <property type="entry name" value="DNA ALKYLATION REPAIR PROTEIN"/>
    <property type="match status" value="1"/>
</dbReference>
<comment type="caution">
    <text evidence="1">The sequence shown here is derived from an EMBL/GenBank/DDBJ whole genome shotgun (WGS) entry which is preliminary data.</text>
</comment>
<accession>A0A0G0CN30</accession>
<organism evidence="1 2">
    <name type="scientific">candidate division WS6 bacterium GW2011_GWF1_35_23</name>
    <dbReference type="NCBI Taxonomy" id="1619097"/>
    <lineage>
        <taxon>Bacteria</taxon>
        <taxon>Candidatus Dojkabacteria</taxon>
    </lineage>
</organism>
<reference evidence="1 2" key="1">
    <citation type="journal article" date="2015" name="Nature">
        <title>rRNA introns, odd ribosomes, and small enigmatic genomes across a large radiation of phyla.</title>
        <authorList>
            <person name="Brown C.T."/>
            <person name="Hug L.A."/>
            <person name="Thomas B.C."/>
            <person name="Sharon I."/>
            <person name="Castelle C.J."/>
            <person name="Singh A."/>
            <person name="Wilkins M.J."/>
            <person name="Williams K.H."/>
            <person name="Banfield J.F."/>
        </authorList>
    </citation>
    <scope>NUCLEOTIDE SEQUENCE [LARGE SCALE GENOMIC DNA]</scope>
</reference>
<evidence type="ECO:0000313" key="1">
    <source>
        <dbReference type="EMBL" id="KKP77616.1"/>
    </source>
</evidence>